<dbReference type="InterPro" id="IPR001296">
    <property type="entry name" value="Glyco_trans_1"/>
</dbReference>
<dbReference type="Proteomes" id="UP000765802">
    <property type="component" value="Unassembled WGS sequence"/>
</dbReference>
<evidence type="ECO:0000259" key="2">
    <source>
        <dbReference type="Pfam" id="PF00534"/>
    </source>
</evidence>
<feature type="domain" description="Glycosyl transferase family 1" evidence="2">
    <location>
        <begin position="200"/>
        <end position="366"/>
    </location>
</feature>
<evidence type="ECO:0000256" key="1">
    <source>
        <dbReference type="ARBA" id="ARBA00022679"/>
    </source>
</evidence>
<dbReference type="EMBL" id="MBUA01000012">
    <property type="protein sequence ID" value="MBC6491169.1"/>
    <property type="molecule type" value="Genomic_DNA"/>
</dbReference>
<reference evidence="3 4" key="1">
    <citation type="submission" date="2016-07" db="EMBL/GenBank/DDBJ databases">
        <title>Genome analysis of Flavihumibacter stibioxidans YS-17.</title>
        <authorList>
            <person name="Shi K."/>
            <person name="Han Y."/>
            <person name="Wang G."/>
        </authorList>
    </citation>
    <scope>NUCLEOTIDE SEQUENCE [LARGE SCALE GENOMIC DNA]</scope>
    <source>
        <strain evidence="3 4">YS-17</strain>
    </source>
</reference>
<accession>A0ABR7M9G0</accession>
<comment type="caution">
    <text evidence="3">The sequence shown here is derived from an EMBL/GenBank/DDBJ whole genome shotgun (WGS) entry which is preliminary data.</text>
</comment>
<dbReference type="SUPFAM" id="SSF53756">
    <property type="entry name" value="UDP-Glycosyltransferase/glycogen phosphorylase"/>
    <property type="match status" value="1"/>
</dbReference>
<evidence type="ECO:0000313" key="3">
    <source>
        <dbReference type="EMBL" id="MBC6491169.1"/>
    </source>
</evidence>
<organism evidence="3 4">
    <name type="scientific">Flavihumibacter stibioxidans</name>
    <dbReference type="NCBI Taxonomy" id="1834163"/>
    <lineage>
        <taxon>Bacteria</taxon>
        <taxon>Pseudomonadati</taxon>
        <taxon>Bacteroidota</taxon>
        <taxon>Chitinophagia</taxon>
        <taxon>Chitinophagales</taxon>
        <taxon>Chitinophagaceae</taxon>
        <taxon>Flavihumibacter</taxon>
    </lineage>
</organism>
<protein>
    <recommendedName>
        <fullName evidence="2">Glycosyl transferase family 1 domain-containing protein</fullName>
    </recommendedName>
</protein>
<dbReference type="Pfam" id="PF00534">
    <property type="entry name" value="Glycos_transf_1"/>
    <property type="match status" value="1"/>
</dbReference>
<proteinExistence type="predicted"/>
<dbReference type="PANTHER" id="PTHR46401:SF2">
    <property type="entry name" value="GLYCOSYLTRANSFERASE WBBK-RELATED"/>
    <property type="match status" value="1"/>
</dbReference>
<name>A0ABR7M9G0_9BACT</name>
<keyword evidence="1" id="KW-0808">Transferase</keyword>
<keyword evidence="4" id="KW-1185">Reference proteome</keyword>
<sequence length="389" mass="43200">MPFRKKHQFAAIVQNTCMITLAYFIDPFLEAPASLQDQAFLDAIPDLAARLPDYRHIALTTFPGISLDAGADSALRLTVLPLPRYSLLGKKAAMLQSLRKWLAAEDVKLFFTSDPELVFPHAGHTLLVTSAAKLLQKAPGGKLLGKKNTTGWMAASRIIVPHEADRTRLLSAFPGLENKIKVIYPAFQEPVPSLGWSEQEQVKLRYSGGRDYLIFAGALDKSHDLVNLLRSYSLFKKWLMTGMPIILAGPATDYTPEFEKLLESYKYNSDVSLFPNPGEDELKEMLAGAYALVWPAEGTNDAWPIEWAFHAGTPVISTDHAGIRELCSGAALLSSAGDLDQMAQNLMILYKDEHLRARLIEKGRERALELNRETTLNQYANSILELCGR</sequence>
<gene>
    <name evidence="3" type="ORF">BC349_09010</name>
</gene>
<evidence type="ECO:0000313" key="4">
    <source>
        <dbReference type="Proteomes" id="UP000765802"/>
    </source>
</evidence>
<dbReference type="Gene3D" id="3.40.50.2000">
    <property type="entry name" value="Glycogen Phosphorylase B"/>
    <property type="match status" value="2"/>
</dbReference>
<dbReference type="PANTHER" id="PTHR46401">
    <property type="entry name" value="GLYCOSYLTRANSFERASE WBBK-RELATED"/>
    <property type="match status" value="1"/>
</dbReference>